<dbReference type="AlphaFoldDB" id="A0A9P7FRK0"/>
<accession>A0A9P7FRK0</accession>
<dbReference type="EMBL" id="JABCKI010005848">
    <property type="protein sequence ID" value="KAG5637232.1"/>
    <property type="molecule type" value="Genomic_DNA"/>
</dbReference>
<sequence length="104" mass="12527">LLSWVTPPPRRMNKILFRASNQVLQRWSICDSWQRQPARRSSAQDRMKIPTKSTETSWMSPMMTRLTWKPRVEVLKRTWSMMLGQKMVRMVLKIFTIRQDTRTC</sequence>
<feature type="region of interest" description="Disordered" evidence="1">
    <location>
        <begin position="35"/>
        <end position="54"/>
    </location>
</feature>
<reference evidence="2" key="2">
    <citation type="submission" date="2021-10" db="EMBL/GenBank/DDBJ databases">
        <title>Phylogenomics reveals ancestral predisposition of the termite-cultivated fungus Termitomyces towards a domesticated lifestyle.</title>
        <authorList>
            <person name="Auxier B."/>
            <person name="Grum-Grzhimaylo A."/>
            <person name="Cardenas M.E."/>
            <person name="Lodge J.D."/>
            <person name="Laessoe T."/>
            <person name="Pedersen O."/>
            <person name="Smith M.E."/>
            <person name="Kuyper T.W."/>
            <person name="Franco-Molano E.A."/>
            <person name="Baroni T.J."/>
            <person name="Aanen D.K."/>
        </authorList>
    </citation>
    <scope>NUCLEOTIDE SEQUENCE</scope>
    <source>
        <strain evidence="2">D49</strain>
    </source>
</reference>
<proteinExistence type="predicted"/>
<name>A0A9P7FRK0_9AGAR</name>
<evidence type="ECO:0000313" key="2">
    <source>
        <dbReference type="EMBL" id="KAG5637232.1"/>
    </source>
</evidence>
<organism evidence="2 3">
    <name type="scientific">Sphagnurus paluster</name>
    <dbReference type="NCBI Taxonomy" id="117069"/>
    <lineage>
        <taxon>Eukaryota</taxon>
        <taxon>Fungi</taxon>
        <taxon>Dikarya</taxon>
        <taxon>Basidiomycota</taxon>
        <taxon>Agaricomycotina</taxon>
        <taxon>Agaricomycetes</taxon>
        <taxon>Agaricomycetidae</taxon>
        <taxon>Agaricales</taxon>
        <taxon>Tricholomatineae</taxon>
        <taxon>Lyophyllaceae</taxon>
        <taxon>Sphagnurus</taxon>
    </lineage>
</organism>
<keyword evidence="3" id="KW-1185">Reference proteome</keyword>
<feature type="non-terminal residue" evidence="2">
    <location>
        <position position="104"/>
    </location>
</feature>
<reference evidence="2" key="1">
    <citation type="submission" date="2021-02" db="EMBL/GenBank/DDBJ databases">
        <authorList>
            <person name="Nieuwenhuis M."/>
            <person name="Van De Peppel L.J.J."/>
        </authorList>
    </citation>
    <scope>NUCLEOTIDE SEQUENCE</scope>
    <source>
        <strain evidence="2">D49</strain>
    </source>
</reference>
<comment type="caution">
    <text evidence="2">The sequence shown here is derived from an EMBL/GenBank/DDBJ whole genome shotgun (WGS) entry which is preliminary data.</text>
</comment>
<evidence type="ECO:0000313" key="3">
    <source>
        <dbReference type="Proteomes" id="UP000717328"/>
    </source>
</evidence>
<dbReference type="Proteomes" id="UP000717328">
    <property type="component" value="Unassembled WGS sequence"/>
</dbReference>
<gene>
    <name evidence="2" type="ORF">H0H81_005275</name>
</gene>
<evidence type="ECO:0000256" key="1">
    <source>
        <dbReference type="SAM" id="MobiDB-lite"/>
    </source>
</evidence>
<feature type="non-terminal residue" evidence="2">
    <location>
        <position position="1"/>
    </location>
</feature>
<protein>
    <submittedName>
        <fullName evidence="2">Uncharacterized protein</fullName>
    </submittedName>
</protein>